<dbReference type="InterPro" id="IPR051455">
    <property type="entry name" value="Bact_solute-bind_prot3"/>
</dbReference>
<organism evidence="7 8">
    <name type="scientific">Photobacterium rosenbergii</name>
    <dbReference type="NCBI Taxonomy" id="294936"/>
    <lineage>
        <taxon>Bacteria</taxon>
        <taxon>Pseudomonadati</taxon>
        <taxon>Pseudomonadota</taxon>
        <taxon>Gammaproteobacteria</taxon>
        <taxon>Vibrionales</taxon>
        <taxon>Vibrionaceae</taxon>
        <taxon>Photobacterium</taxon>
    </lineage>
</organism>
<evidence type="ECO:0000259" key="6">
    <source>
        <dbReference type="SMART" id="SM00062"/>
    </source>
</evidence>
<dbReference type="PANTHER" id="PTHR30085">
    <property type="entry name" value="AMINO ACID ABC TRANSPORTER PERMEASE"/>
    <property type="match status" value="1"/>
</dbReference>
<evidence type="ECO:0000256" key="2">
    <source>
        <dbReference type="ARBA" id="ARBA00022448"/>
    </source>
</evidence>
<evidence type="ECO:0000313" key="7">
    <source>
        <dbReference type="EMBL" id="PSW08747.1"/>
    </source>
</evidence>
<keyword evidence="3" id="KW-0732">Signal</keyword>
<dbReference type="FunFam" id="3.40.190.10:FF:000114">
    <property type="entry name" value="Amino acid ABC transporter substrate-binding protein"/>
    <property type="match status" value="1"/>
</dbReference>
<reference evidence="7 8" key="1">
    <citation type="submission" date="2018-03" db="EMBL/GenBank/DDBJ databases">
        <title>Whole genome sequencing of Histamine producing bacteria.</title>
        <authorList>
            <person name="Butler K."/>
        </authorList>
    </citation>
    <scope>NUCLEOTIDE SEQUENCE [LARGE SCALE GENOMIC DNA]</scope>
    <source>
        <strain evidence="7 8">DSM 19138</strain>
    </source>
</reference>
<dbReference type="PANTHER" id="PTHR30085:SF7">
    <property type="entry name" value="AMINO-ACID ABC TRANSPORTER-BINDING PROTEIN YHDW-RELATED"/>
    <property type="match status" value="1"/>
</dbReference>
<dbReference type="EMBL" id="PYMB01000019">
    <property type="protein sequence ID" value="PSW08747.1"/>
    <property type="molecule type" value="Genomic_DNA"/>
</dbReference>
<dbReference type="InterPro" id="IPR018313">
    <property type="entry name" value="SBP_3_CS"/>
</dbReference>
<sequence length="354" mass="38369">MIQSLQNKVETLEQQLAQTSGGAVEAADDSDKPASATGSGTLAQIQKQGYLQCGVTTGLPGFSNPNEKGEWEGIDVEFCQAVAAAVLGDKTKVKYIPLTAKERFTALQSGEIDLLSRNTTWTLHRDTALGINFAGVNYYDGQGFMVSKELKVESAGELDGAAVCVQSGTTTELNLADYFRHREMQYTPVVFDTAAQTVKGFEAGRCDVLTTDQSGLYALRLNLQDPSSAVVLPDIISKEPLGPAVRQGDDQWFNIVKWTLNAMINAEELGVSSHNVDDMKNSNDPNIKRLIGVDGPKGKGLGLNDDWSYQVIKQVGNYSESFERTVGMSSPLQIKRGANALWNDGGFLYAPPMR</sequence>
<feature type="region of interest" description="Disordered" evidence="5">
    <location>
        <begin position="16"/>
        <end position="39"/>
    </location>
</feature>
<dbReference type="OrthoDB" id="9777941at2"/>
<keyword evidence="2" id="KW-0813">Transport</keyword>
<dbReference type="GO" id="GO:0006865">
    <property type="term" value="P:amino acid transport"/>
    <property type="evidence" value="ECO:0007669"/>
    <property type="project" value="TreeGrafter"/>
</dbReference>
<dbReference type="PROSITE" id="PS01039">
    <property type="entry name" value="SBP_BACTERIAL_3"/>
    <property type="match status" value="1"/>
</dbReference>
<evidence type="ECO:0000256" key="3">
    <source>
        <dbReference type="ARBA" id="ARBA00022729"/>
    </source>
</evidence>
<dbReference type="InterPro" id="IPR001638">
    <property type="entry name" value="Solute-binding_3/MltF_N"/>
</dbReference>
<comment type="similarity">
    <text evidence="1 4">Belongs to the bacterial solute-binding protein 3 family.</text>
</comment>
<dbReference type="AlphaFoldDB" id="A0A2T3N7G1"/>
<evidence type="ECO:0000256" key="4">
    <source>
        <dbReference type="RuleBase" id="RU003744"/>
    </source>
</evidence>
<feature type="domain" description="Solute-binding protein family 3/N-terminal" evidence="6">
    <location>
        <begin position="50"/>
        <end position="279"/>
    </location>
</feature>
<dbReference type="Pfam" id="PF00497">
    <property type="entry name" value="SBP_bac_3"/>
    <property type="match status" value="1"/>
</dbReference>
<name>A0A2T3N7G1_9GAMM</name>
<proteinExistence type="inferred from homology"/>
<accession>A0A2T3N7G1</accession>
<evidence type="ECO:0000313" key="8">
    <source>
        <dbReference type="Proteomes" id="UP000241346"/>
    </source>
</evidence>
<dbReference type="Gene3D" id="3.40.190.10">
    <property type="entry name" value="Periplasmic binding protein-like II"/>
    <property type="match status" value="2"/>
</dbReference>
<dbReference type="Proteomes" id="UP000241346">
    <property type="component" value="Unassembled WGS sequence"/>
</dbReference>
<dbReference type="SMART" id="SM00062">
    <property type="entry name" value="PBPb"/>
    <property type="match status" value="1"/>
</dbReference>
<dbReference type="SUPFAM" id="SSF53850">
    <property type="entry name" value="Periplasmic binding protein-like II"/>
    <property type="match status" value="1"/>
</dbReference>
<evidence type="ECO:0000256" key="1">
    <source>
        <dbReference type="ARBA" id="ARBA00010333"/>
    </source>
</evidence>
<gene>
    <name evidence="7" type="ORF">C9J01_22895</name>
</gene>
<comment type="caution">
    <text evidence="7">The sequence shown here is derived from an EMBL/GenBank/DDBJ whole genome shotgun (WGS) entry which is preliminary data.</text>
</comment>
<dbReference type="CDD" id="cd13692">
    <property type="entry name" value="PBP2_BztA"/>
    <property type="match status" value="1"/>
</dbReference>
<protein>
    <submittedName>
        <fullName evidence="7">Amino acid ABC transporter substrate-binding protein</fullName>
    </submittedName>
</protein>
<evidence type="ECO:0000256" key="5">
    <source>
        <dbReference type="SAM" id="MobiDB-lite"/>
    </source>
</evidence>